<sequence length="207" mass="20904">MEVFTGTIQSFAFDYPPSGWALCNGQTLQVNQFQALFALLGTKYGGNGSTNFMLPDLQGRLPLCQGSGLNLTPRVIGTSHGGEKTTVAVSNLPVHQPTATATATNALTATTTVNLAGVATTAANAPSATNSFIGASPASGPTSADIYTNAIGSTPVPMQGVSTAVGGTVNVAVAVAPIGGGVPVDTMNPFLVLNFSICLNGLYPTRN</sequence>
<proteinExistence type="predicted"/>
<protein>
    <submittedName>
        <fullName evidence="2">Phage tail protein</fullName>
    </submittedName>
</protein>
<dbReference type="SUPFAM" id="SSF88874">
    <property type="entry name" value="Receptor-binding domain of short tail fibre protein gp12"/>
    <property type="match status" value="1"/>
</dbReference>
<name>A0A1J0EKM2_9PSED</name>
<dbReference type="EMBL" id="CP017886">
    <property type="protein sequence ID" value="APC16617.1"/>
    <property type="molecule type" value="Genomic_DNA"/>
</dbReference>
<gene>
    <name evidence="2" type="ORF">BLL42_13095</name>
</gene>
<dbReference type="GeneID" id="46909187"/>
<organism evidence="2 3">
    <name type="scientific">Pseudomonas frederiksbergensis</name>
    <dbReference type="NCBI Taxonomy" id="104087"/>
    <lineage>
        <taxon>Bacteria</taxon>
        <taxon>Pseudomonadati</taxon>
        <taxon>Pseudomonadota</taxon>
        <taxon>Gammaproteobacteria</taxon>
        <taxon>Pseudomonadales</taxon>
        <taxon>Pseudomonadaceae</taxon>
        <taxon>Pseudomonas</taxon>
    </lineage>
</organism>
<dbReference type="InterPro" id="IPR011083">
    <property type="entry name" value="Phage_tail_collar_dom"/>
</dbReference>
<evidence type="ECO:0000313" key="2">
    <source>
        <dbReference type="EMBL" id="APC16617.1"/>
    </source>
</evidence>
<evidence type="ECO:0000259" key="1">
    <source>
        <dbReference type="Pfam" id="PF07484"/>
    </source>
</evidence>
<accession>A0A1J0EKM2</accession>
<dbReference type="Pfam" id="PF07484">
    <property type="entry name" value="Collar"/>
    <property type="match status" value="1"/>
</dbReference>
<reference evidence="3" key="1">
    <citation type="submission" date="2016-10" db="EMBL/GenBank/DDBJ databases">
        <title>Pseudomonas frederiksbergensis ERGS4:02 complete genome.</title>
        <authorList>
            <person name="Kumar R."/>
            <person name="Acharya V."/>
            <person name="Singh D."/>
        </authorList>
    </citation>
    <scope>NUCLEOTIDE SEQUENCE [LARGE SCALE GENOMIC DNA]</scope>
    <source>
        <strain evidence="3">ERGS4:02</strain>
    </source>
</reference>
<dbReference type="AlphaFoldDB" id="A0A1J0EKM2"/>
<feature type="domain" description="Phage tail collar" evidence="1">
    <location>
        <begin position="6"/>
        <end position="62"/>
    </location>
</feature>
<dbReference type="RefSeq" id="WP_071552524.1">
    <property type="nucleotide sequence ID" value="NZ_CP017886.1"/>
</dbReference>
<dbReference type="InterPro" id="IPR037053">
    <property type="entry name" value="Phage_tail_collar_dom_sf"/>
</dbReference>
<dbReference type="Proteomes" id="UP000182567">
    <property type="component" value="Chromosome"/>
</dbReference>
<dbReference type="Gene3D" id="3.90.1340.10">
    <property type="entry name" value="Phage tail collar domain"/>
    <property type="match status" value="1"/>
</dbReference>
<evidence type="ECO:0000313" key="3">
    <source>
        <dbReference type="Proteomes" id="UP000182567"/>
    </source>
</evidence>
<dbReference type="OrthoDB" id="9810174at2"/>